<accession>A0A089LAP8</accession>
<organism evidence="1 2">
    <name type="scientific">Paenibacillus borealis</name>
    <dbReference type="NCBI Taxonomy" id="160799"/>
    <lineage>
        <taxon>Bacteria</taxon>
        <taxon>Bacillati</taxon>
        <taxon>Bacillota</taxon>
        <taxon>Bacilli</taxon>
        <taxon>Bacillales</taxon>
        <taxon>Paenibacillaceae</taxon>
        <taxon>Paenibacillus</taxon>
    </lineage>
</organism>
<dbReference type="RefSeq" id="WP_042211432.1">
    <property type="nucleotide sequence ID" value="NZ_CP009285.1"/>
</dbReference>
<dbReference type="AlphaFoldDB" id="A0A089LAP8"/>
<reference evidence="1" key="1">
    <citation type="submission" date="2014-08" db="EMBL/GenBank/DDBJ databases">
        <title>Comparative genomics of the Paenibacillus odorifer group.</title>
        <authorList>
            <person name="den Bakker H.C."/>
            <person name="Tsai Y.-C.Y.-C."/>
            <person name="Martin N."/>
            <person name="Korlach J."/>
            <person name="Wiedmann M."/>
        </authorList>
    </citation>
    <scope>NUCLEOTIDE SEQUENCE [LARGE SCALE GENOMIC DNA]</scope>
    <source>
        <strain evidence="1">DSM 13188</strain>
    </source>
</reference>
<dbReference type="EMBL" id="CP009285">
    <property type="protein sequence ID" value="AIQ57180.1"/>
    <property type="molecule type" value="Genomic_DNA"/>
</dbReference>
<proteinExistence type="predicted"/>
<dbReference type="OrthoDB" id="2674691at2"/>
<dbReference type="KEGG" id="pbd:PBOR_09745"/>
<dbReference type="Proteomes" id="UP000029518">
    <property type="component" value="Chromosome"/>
</dbReference>
<dbReference type="HOGENOM" id="CLU_2424117_0_0_9"/>
<name>A0A089LAP8_PAEBO</name>
<evidence type="ECO:0000313" key="1">
    <source>
        <dbReference type="EMBL" id="AIQ57180.1"/>
    </source>
</evidence>
<keyword evidence="2" id="KW-1185">Reference proteome</keyword>
<sequence>MKFETVGAAETVFIYGYLPPTSLWIKKLVDSGGRKSKFSLQWRLFVSLKVLCSIYIVRAGEKSQLNTSEINYDEIQRPVITVASASSTLEA</sequence>
<evidence type="ECO:0000313" key="2">
    <source>
        <dbReference type="Proteomes" id="UP000029518"/>
    </source>
</evidence>
<gene>
    <name evidence="1" type="ORF">PBOR_09745</name>
</gene>
<protein>
    <submittedName>
        <fullName evidence="1">Uncharacterized protein</fullName>
    </submittedName>
</protein>